<organism evidence="2 3">
    <name type="scientific">Motiliproteus coralliicola</name>
    <dbReference type="NCBI Taxonomy" id="2283196"/>
    <lineage>
        <taxon>Bacteria</taxon>
        <taxon>Pseudomonadati</taxon>
        <taxon>Pseudomonadota</taxon>
        <taxon>Gammaproteobacteria</taxon>
        <taxon>Oceanospirillales</taxon>
        <taxon>Oceanospirillaceae</taxon>
        <taxon>Motiliproteus</taxon>
    </lineage>
</organism>
<reference evidence="2 3" key="1">
    <citation type="submission" date="2018-07" db="EMBL/GenBank/DDBJ databases">
        <title>Motiliproteus coralliicola sp. nov., a bacterium isolated from Coral.</title>
        <authorList>
            <person name="Wang G."/>
        </authorList>
    </citation>
    <scope>NUCLEOTIDE SEQUENCE [LARGE SCALE GENOMIC DNA]</scope>
    <source>
        <strain evidence="2 3">C34</strain>
    </source>
</reference>
<name>A0A369WXT5_9GAMM</name>
<dbReference type="EMBL" id="QQOH01000001">
    <property type="protein sequence ID" value="RDE24315.1"/>
    <property type="molecule type" value="Genomic_DNA"/>
</dbReference>
<evidence type="ECO:0000313" key="2">
    <source>
        <dbReference type="EMBL" id="RDE24315.1"/>
    </source>
</evidence>
<keyword evidence="1" id="KW-0472">Membrane</keyword>
<feature type="transmembrane region" description="Helical" evidence="1">
    <location>
        <begin position="12"/>
        <end position="31"/>
    </location>
</feature>
<keyword evidence="3" id="KW-1185">Reference proteome</keyword>
<accession>A0A369WXT5</accession>
<gene>
    <name evidence="2" type="ORF">DV711_01625</name>
</gene>
<comment type="caution">
    <text evidence="2">The sequence shown here is derived from an EMBL/GenBank/DDBJ whole genome shotgun (WGS) entry which is preliminary data.</text>
</comment>
<keyword evidence="1" id="KW-1133">Transmembrane helix</keyword>
<protein>
    <submittedName>
        <fullName evidence="2">Uncharacterized protein</fullName>
    </submittedName>
</protein>
<dbReference type="AlphaFoldDB" id="A0A369WXT5"/>
<evidence type="ECO:0000256" key="1">
    <source>
        <dbReference type="SAM" id="Phobius"/>
    </source>
</evidence>
<keyword evidence="1" id="KW-0812">Transmembrane</keyword>
<dbReference type="Proteomes" id="UP000253769">
    <property type="component" value="Unassembled WGS sequence"/>
</dbReference>
<dbReference type="RefSeq" id="WP_114693901.1">
    <property type="nucleotide sequence ID" value="NZ_QQOH01000001.1"/>
</dbReference>
<evidence type="ECO:0000313" key="3">
    <source>
        <dbReference type="Proteomes" id="UP000253769"/>
    </source>
</evidence>
<proteinExistence type="predicted"/>
<sequence length="138" mass="15231">MIGSNKSPRPTFLAEVVILGLLAFLIVHFFIDPQKEADYQIKSAHGSALIVQLHLHKESQHRVIELADSFTPEEMLEELETTMSNAGMPLNSQFEQGSNGYALELSSRVILGQSGTEILDPKIAEAASKKRLAQLKTE</sequence>